<dbReference type="InParanoid" id="A0A7R8UL37"/>
<organism evidence="1 2">
    <name type="scientific">Hermetia illucens</name>
    <name type="common">Black soldier fly</name>
    <dbReference type="NCBI Taxonomy" id="343691"/>
    <lineage>
        <taxon>Eukaryota</taxon>
        <taxon>Metazoa</taxon>
        <taxon>Ecdysozoa</taxon>
        <taxon>Arthropoda</taxon>
        <taxon>Hexapoda</taxon>
        <taxon>Insecta</taxon>
        <taxon>Pterygota</taxon>
        <taxon>Neoptera</taxon>
        <taxon>Endopterygota</taxon>
        <taxon>Diptera</taxon>
        <taxon>Brachycera</taxon>
        <taxon>Stratiomyomorpha</taxon>
        <taxon>Stratiomyidae</taxon>
        <taxon>Hermetiinae</taxon>
        <taxon>Hermetia</taxon>
    </lineage>
</organism>
<accession>A0A7R8UL37</accession>
<evidence type="ECO:0000313" key="1">
    <source>
        <dbReference type="EMBL" id="CAD7082835.1"/>
    </source>
</evidence>
<dbReference type="AlphaFoldDB" id="A0A7R8UL37"/>
<evidence type="ECO:0000313" key="2">
    <source>
        <dbReference type="Proteomes" id="UP000594454"/>
    </source>
</evidence>
<keyword evidence="2" id="KW-1185">Reference proteome</keyword>
<gene>
    <name evidence="1" type="ORF">HERILL_LOCUS5840</name>
</gene>
<name>A0A7R8UL37_HERIL</name>
<sequence length="303" mass="34663">MESHGSLPKTQHCKREDHRCHTIRTHQISNKPNFPFLKLHIENVHKEINEEQAHTLGTTLNHKETLPEMHIIPNTPHGETLGLNLKGTDVEKLGHTLINLLKYSQEDDSKVTLLDPNRNKTTTHENIQTTLHYLLTAPELTHPEQLLFTKLTLKKPEIYTPTKAVLNFIKNRNSDEKRRNLLTADANIPTTRIDDDVEIINTTNNPPSPTESEETAKTISNNKITKIIDRAMGHLAINTIATHNNRIYAFQNMKYVPGNPLGEFLSNTYIRQTIGAPREAYKCLNLLCILHKERDIILVTRQN</sequence>
<dbReference type="Proteomes" id="UP000594454">
    <property type="component" value="Chromosome 2"/>
</dbReference>
<dbReference type="EMBL" id="LR899010">
    <property type="protein sequence ID" value="CAD7082835.1"/>
    <property type="molecule type" value="Genomic_DNA"/>
</dbReference>
<proteinExistence type="predicted"/>
<protein>
    <submittedName>
        <fullName evidence="1">Uncharacterized protein</fullName>
    </submittedName>
</protein>
<reference evidence="1 2" key="1">
    <citation type="submission" date="2020-11" db="EMBL/GenBank/DDBJ databases">
        <authorList>
            <person name="Wallbank WR R."/>
            <person name="Pardo Diaz C."/>
            <person name="Kozak K."/>
            <person name="Martin S."/>
            <person name="Jiggins C."/>
            <person name="Moest M."/>
            <person name="Warren A I."/>
            <person name="Generalovic N T."/>
            <person name="Byers J.R.P. K."/>
            <person name="Montejo-Kovacevich G."/>
            <person name="Yen C E."/>
        </authorList>
    </citation>
    <scope>NUCLEOTIDE SEQUENCE [LARGE SCALE GENOMIC DNA]</scope>
</reference>